<dbReference type="CDD" id="cd03357">
    <property type="entry name" value="LbH_MAT_GAT"/>
    <property type="match status" value="1"/>
</dbReference>
<gene>
    <name evidence="5" type="ORF">AYI68_g3659</name>
</gene>
<keyword evidence="6" id="KW-1185">Reference proteome</keyword>
<comment type="caution">
    <text evidence="5">The sequence shown here is derived from an EMBL/GenBank/DDBJ whole genome shotgun (WGS) entry which is preliminary data.</text>
</comment>
<evidence type="ECO:0000313" key="5">
    <source>
        <dbReference type="EMBL" id="OLY82220.1"/>
    </source>
</evidence>
<dbReference type="Gene3D" id="2.160.10.10">
    <property type="entry name" value="Hexapeptide repeat proteins"/>
    <property type="match status" value="1"/>
</dbReference>
<organism evidence="5 6">
    <name type="scientific">Smittium mucronatum</name>
    <dbReference type="NCBI Taxonomy" id="133383"/>
    <lineage>
        <taxon>Eukaryota</taxon>
        <taxon>Fungi</taxon>
        <taxon>Fungi incertae sedis</taxon>
        <taxon>Zoopagomycota</taxon>
        <taxon>Kickxellomycotina</taxon>
        <taxon>Harpellomycetes</taxon>
        <taxon>Harpellales</taxon>
        <taxon>Legeriomycetaceae</taxon>
        <taxon>Smittium</taxon>
    </lineage>
</organism>
<comment type="similarity">
    <text evidence="1">Belongs to the transferase hexapeptide repeat family.</text>
</comment>
<feature type="domain" description="Maltose/galactoside acetyltransferase" evidence="4">
    <location>
        <begin position="6"/>
        <end position="59"/>
    </location>
</feature>
<dbReference type="GO" id="GO:0016407">
    <property type="term" value="F:acetyltransferase activity"/>
    <property type="evidence" value="ECO:0007669"/>
    <property type="project" value="InterPro"/>
</dbReference>
<evidence type="ECO:0000259" key="4">
    <source>
        <dbReference type="SMART" id="SM01266"/>
    </source>
</evidence>
<proteinExistence type="inferred from homology"/>
<evidence type="ECO:0000313" key="6">
    <source>
        <dbReference type="Proteomes" id="UP000187455"/>
    </source>
</evidence>
<accession>A0A1R0GZA8</accession>
<dbReference type="SMART" id="SM01266">
    <property type="entry name" value="Mac"/>
    <property type="match status" value="1"/>
</dbReference>
<dbReference type="InterPro" id="IPR024688">
    <property type="entry name" value="Mac_dom"/>
</dbReference>
<evidence type="ECO:0000256" key="3">
    <source>
        <dbReference type="ARBA" id="ARBA00023315"/>
    </source>
</evidence>
<dbReference type="FunFam" id="2.160.10.10:FF:000025">
    <property type="entry name" value="Hexapeptide-repeat containing-acetyltransferase"/>
    <property type="match status" value="1"/>
</dbReference>
<dbReference type="EMBL" id="LSSL01001756">
    <property type="protein sequence ID" value="OLY82220.1"/>
    <property type="molecule type" value="Genomic_DNA"/>
</dbReference>
<dbReference type="PROSITE" id="PS00101">
    <property type="entry name" value="HEXAPEP_TRANSFERASES"/>
    <property type="match status" value="1"/>
</dbReference>
<dbReference type="SUPFAM" id="SSF51161">
    <property type="entry name" value="Trimeric LpxA-like enzymes"/>
    <property type="match status" value="1"/>
</dbReference>
<keyword evidence="3" id="KW-0012">Acyltransferase</keyword>
<sequence>MSKTERQKMLDGEFYLSNDPDLVQGRFRSSQLVGELQKSYNNREERIRITKELLGTCDETTYLEKYAYFDYGVNVHVGKNFYMNAGCVILDCARVDIGDNVMFGPNVQIYTATHPIEAEPRISGKELAYPIKICDNAWIGGGSIVLPGITIGKNSVVAAGAVVTKDVPENVVVGGNPAKIIKRIDNGQ</sequence>
<evidence type="ECO:0000256" key="1">
    <source>
        <dbReference type="ARBA" id="ARBA00007274"/>
    </source>
</evidence>
<protein>
    <submittedName>
        <fullName evidence="5">Putative acetyltransferase</fullName>
    </submittedName>
</protein>
<dbReference type="InterPro" id="IPR011004">
    <property type="entry name" value="Trimer_LpxA-like_sf"/>
</dbReference>
<dbReference type="AlphaFoldDB" id="A0A1R0GZA8"/>
<reference evidence="5 6" key="1">
    <citation type="journal article" date="2016" name="Mol. Biol. Evol.">
        <title>Genome-Wide Survey of Gut Fungi (Harpellales) Reveals the First Horizontally Transferred Ubiquitin Gene from a Mosquito Host.</title>
        <authorList>
            <person name="Wang Y."/>
            <person name="White M.M."/>
            <person name="Kvist S."/>
            <person name="Moncalvo J.M."/>
        </authorList>
    </citation>
    <scope>NUCLEOTIDE SEQUENCE [LARGE SCALE GENOMIC DNA]</scope>
    <source>
        <strain evidence="5 6">ALG-7-W6</strain>
    </source>
</reference>
<keyword evidence="2 5" id="KW-0808">Transferase</keyword>
<dbReference type="STRING" id="133383.A0A1R0GZA8"/>
<dbReference type="PANTHER" id="PTHR23416:SF23">
    <property type="entry name" value="ACETYLTRANSFERASE C18B11.09C-RELATED"/>
    <property type="match status" value="1"/>
</dbReference>
<dbReference type="Proteomes" id="UP000187455">
    <property type="component" value="Unassembled WGS sequence"/>
</dbReference>
<dbReference type="InterPro" id="IPR001451">
    <property type="entry name" value="Hexapep"/>
</dbReference>
<dbReference type="Pfam" id="PF00132">
    <property type="entry name" value="Hexapep"/>
    <property type="match status" value="1"/>
</dbReference>
<name>A0A1R0GZA8_9FUNG</name>
<dbReference type="Pfam" id="PF12464">
    <property type="entry name" value="Mac"/>
    <property type="match status" value="1"/>
</dbReference>
<dbReference type="InterPro" id="IPR051159">
    <property type="entry name" value="Hexapeptide_acetyltransf"/>
</dbReference>
<dbReference type="OrthoDB" id="25818at2759"/>
<dbReference type="PANTHER" id="PTHR23416">
    <property type="entry name" value="SIALIC ACID SYNTHASE-RELATED"/>
    <property type="match status" value="1"/>
</dbReference>
<dbReference type="InterPro" id="IPR018357">
    <property type="entry name" value="Hexapep_transf_CS"/>
</dbReference>
<evidence type="ECO:0000256" key="2">
    <source>
        <dbReference type="ARBA" id="ARBA00022679"/>
    </source>
</evidence>
<dbReference type="GO" id="GO:0008374">
    <property type="term" value="F:O-acyltransferase activity"/>
    <property type="evidence" value="ECO:0007669"/>
    <property type="project" value="TreeGrafter"/>
</dbReference>